<keyword evidence="1" id="KW-1133">Transmembrane helix</keyword>
<dbReference type="GeneID" id="36134878"/>
<protein>
    <submittedName>
        <fullName evidence="2">Uncharacterized protein</fullName>
    </submittedName>
</protein>
<evidence type="ECO:0000313" key="3">
    <source>
        <dbReference type="Proteomes" id="UP000007934"/>
    </source>
</evidence>
<keyword evidence="1" id="KW-0472">Membrane</keyword>
<accession>E7ACF9</accession>
<reference evidence="2 3" key="1">
    <citation type="journal article" date="2011" name="Genome Biol. Evol.">
        <title>Comparative whole genome sequence analysis of the carcinogenic bacterial model pathogen Helicobacter felis.</title>
        <authorList>
            <person name="Arnold I.C."/>
            <person name="Zigova Z."/>
            <person name="Holden M."/>
            <person name="Lawley T.D."/>
            <person name="Rad R."/>
            <person name="Dougan G."/>
            <person name="Falkow S."/>
            <person name="Bentley S.D."/>
            <person name="Muller A."/>
        </authorList>
    </citation>
    <scope>NUCLEOTIDE SEQUENCE [LARGE SCALE GENOMIC DNA]</scope>
    <source>
        <strain evidence="3">ATCC 49179 / CCUG 28539 / NCTC 12436 / CS1</strain>
    </source>
</reference>
<feature type="transmembrane region" description="Helical" evidence="1">
    <location>
        <begin position="101"/>
        <end position="120"/>
    </location>
</feature>
<organism evidence="2 3">
    <name type="scientific">Helicobacter felis (strain ATCC 49179 / CCUG 28539 / NCTC 12436 / CS1)</name>
    <dbReference type="NCBI Taxonomy" id="936155"/>
    <lineage>
        <taxon>Bacteria</taxon>
        <taxon>Pseudomonadati</taxon>
        <taxon>Campylobacterota</taxon>
        <taxon>Epsilonproteobacteria</taxon>
        <taxon>Campylobacterales</taxon>
        <taxon>Helicobacteraceae</taxon>
        <taxon>Helicobacter</taxon>
    </lineage>
</organism>
<dbReference type="OrthoDB" id="5325354at2"/>
<dbReference type="EMBL" id="FQ670179">
    <property type="protein sequence ID" value="CBY82188.1"/>
    <property type="molecule type" value="Genomic_DNA"/>
</dbReference>
<dbReference type="Proteomes" id="UP000007934">
    <property type="component" value="Chromosome"/>
</dbReference>
<proteinExistence type="predicted"/>
<dbReference type="KEGG" id="hfe:HFELIS_01040"/>
<dbReference type="RefSeq" id="WP_013468558.1">
    <property type="nucleotide sequence ID" value="NC_014810.2"/>
</dbReference>
<sequence length="126" mass="13856">MCSFKCALLVILCNVVDVGAVGYFWGLLGALNFEVGFIGFLLILLAGYQKLKNTLKQAKEKATSKFMLGLEVNFSWSKIGAYALFLAGLLSLTHFRVFEPIPYLVGLGVCLGSVLGVYMLRNQRHS</sequence>
<feature type="transmembrane region" description="Helical" evidence="1">
    <location>
        <begin position="72"/>
        <end position="95"/>
    </location>
</feature>
<name>E7ACF9_HELFC</name>
<feature type="transmembrane region" description="Helical" evidence="1">
    <location>
        <begin position="7"/>
        <end position="25"/>
    </location>
</feature>
<evidence type="ECO:0000313" key="2">
    <source>
        <dbReference type="EMBL" id="CBY82188.1"/>
    </source>
</evidence>
<feature type="transmembrane region" description="Helical" evidence="1">
    <location>
        <begin position="31"/>
        <end position="51"/>
    </location>
</feature>
<dbReference type="HOGENOM" id="CLU_161935_0_0_7"/>
<gene>
    <name evidence="2" type="ordered locus">Hfelis_01040</name>
</gene>
<dbReference type="STRING" id="936155.HFELIS_01040"/>
<keyword evidence="3" id="KW-1185">Reference proteome</keyword>
<keyword evidence="1" id="KW-0812">Transmembrane</keyword>
<evidence type="ECO:0000256" key="1">
    <source>
        <dbReference type="SAM" id="Phobius"/>
    </source>
</evidence>
<dbReference type="AlphaFoldDB" id="E7ACF9"/>